<comment type="caution">
    <text evidence="1">The sequence shown here is derived from an EMBL/GenBank/DDBJ whole genome shotgun (WGS) entry which is preliminary data.</text>
</comment>
<sequence length="110" mass="11904">MKVHEDSTSTWYMASLKQLARLRVVTDAGGQHVALFHPVCRRIQKSLSLLRIPEHQQGATSGTSLMAVVSVVGCMAQRLMLCLGSIILVNPISLFEDTGQIAVSAEDGLI</sequence>
<keyword evidence="2" id="KW-1185">Reference proteome</keyword>
<organism evidence="1 2">
    <name type="scientific">Saguinus oedipus</name>
    <name type="common">Cotton-top tamarin</name>
    <name type="synonym">Oedipomidas oedipus</name>
    <dbReference type="NCBI Taxonomy" id="9490"/>
    <lineage>
        <taxon>Eukaryota</taxon>
        <taxon>Metazoa</taxon>
        <taxon>Chordata</taxon>
        <taxon>Craniata</taxon>
        <taxon>Vertebrata</taxon>
        <taxon>Euteleostomi</taxon>
        <taxon>Mammalia</taxon>
        <taxon>Eutheria</taxon>
        <taxon>Euarchontoglires</taxon>
        <taxon>Primates</taxon>
        <taxon>Haplorrhini</taxon>
        <taxon>Platyrrhini</taxon>
        <taxon>Cebidae</taxon>
        <taxon>Callitrichinae</taxon>
        <taxon>Saguinus</taxon>
    </lineage>
</organism>
<evidence type="ECO:0000313" key="2">
    <source>
        <dbReference type="Proteomes" id="UP001266305"/>
    </source>
</evidence>
<reference evidence="1 2" key="1">
    <citation type="submission" date="2023-05" db="EMBL/GenBank/DDBJ databases">
        <title>B98-5 Cell Line De Novo Hybrid Assembly: An Optical Mapping Approach.</title>
        <authorList>
            <person name="Kananen K."/>
            <person name="Auerbach J.A."/>
            <person name="Kautto E."/>
            <person name="Blachly J.S."/>
        </authorList>
    </citation>
    <scope>NUCLEOTIDE SEQUENCE [LARGE SCALE GENOMIC DNA]</scope>
    <source>
        <strain evidence="1">B95-8</strain>
        <tissue evidence="1">Cell line</tissue>
    </source>
</reference>
<name>A0ABQ9TEI9_SAGOE</name>
<accession>A0ABQ9TEI9</accession>
<dbReference type="EMBL" id="JASSZA010000023">
    <property type="protein sequence ID" value="KAK2083148.1"/>
    <property type="molecule type" value="Genomic_DNA"/>
</dbReference>
<dbReference type="Proteomes" id="UP001266305">
    <property type="component" value="Unassembled WGS sequence"/>
</dbReference>
<proteinExistence type="predicted"/>
<gene>
    <name evidence="1" type="ORF">P7K49_038384</name>
</gene>
<evidence type="ECO:0000313" key="1">
    <source>
        <dbReference type="EMBL" id="KAK2083148.1"/>
    </source>
</evidence>
<protein>
    <submittedName>
        <fullName evidence="1">Uncharacterized protein</fullName>
    </submittedName>
</protein>